<accession>A0A1D3DTD1</accession>
<evidence type="ECO:0000256" key="1">
    <source>
        <dbReference type="SAM" id="Phobius"/>
    </source>
</evidence>
<gene>
    <name evidence="2" type="ORF">J116_014910</name>
</gene>
<sequence>MAESVGEMITDLVPLLMRPLMALAGRAYWRRPGDAPAVATGGPVWLMRCWAVGFGVLGLTVAALGGYGPLGREEPVAIGLVRLSAVAVVMSSRAAAAVFRLRARRAAPRPPRPGDG</sequence>
<reference evidence="2 3" key="1">
    <citation type="journal article" date="2013" name="Genome Announc.">
        <title>Genome Sequence of Streptomyces violaceusniger Strain SPC6, a Halotolerant Streptomycete That Exhibits Rapid Growth and Development.</title>
        <authorList>
            <person name="Chen X."/>
            <person name="Zhang B."/>
            <person name="Zhang W."/>
            <person name="Wu X."/>
            <person name="Zhang M."/>
            <person name="Chen T."/>
            <person name="Liu G."/>
            <person name="Dyson P."/>
        </authorList>
    </citation>
    <scope>NUCLEOTIDE SEQUENCE [LARGE SCALE GENOMIC DNA]</scope>
    <source>
        <strain evidence="2 3">SPC6</strain>
    </source>
</reference>
<dbReference type="EMBL" id="ASHX02000001">
    <property type="protein sequence ID" value="OEJ95577.1"/>
    <property type="molecule type" value="Genomic_DNA"/>
</dbReference>
<feature type="transmembrane region" description="Helical" evidence="1">
    <location>
        <begin position="50"/>
        <end position="70"/>
    </location>
</feature>
<dbReference type="OrthoDB" id="4228450at2"/>
<dbReference type="RefSeq" id="WP_023587867.1">
    <property type="nucleotide sequence ID" value="NZ_ASHX02000001.1"/>
</dbReference>
<evidence type="ECO:0000313" key="3">
    <source>
        <dbReference type="Proteomes" id="UP000095329"/>
    </source>
</evidence>
<organism evidence="2 3">
    <name type="scientific">Streptomyces thermolilacinus SPC6</name>
    <dbReference type="NCBI Taxonomy" id="1306406"/>
    <lineage>
        <taxon>Bacteria</taxon>
        <taxon>Bacillati</taxon>
        <taxon>Actinomycetota</taxon>
        <taxon>Actinomycetes</taxon>
        <taxon>Kitasatosporales</taxon>
        <taxon>Streptomycetaceae</taxon>
        <taxon>Streptomyces</taxon>
    </lineage>
</organism>
<keyword evidence="1" id="KW-1133">Transmembrane helix</keyword>
<dbReference type="AlphaFoldDB" id="A0A1D3DTD1"/>
<dbReference type="eggNOG" id="ENOG5030DBQ">
    <property type="taxonomic scope" value="Bacteria"/>
</dbReference>
<keyword evidence="1" id="KW-0812">Transmembrane</keyword>
<name>A0A1D3DTD1_9ACTN</name>
<keyword evidence="3" id="KW-1185">Reference proteome</keyword>
<feature type="transmembrane region" description="Helical" evidence="1">
    <location>
        <begin position="76"/>
        <end position="99"/>
    </location>
</feature>
<comment type="caution">
    <text evidence="2">The sequence shown here is derived from an EMBL/GenBank/DDBJ whole genome shotgun (WGS) entry which is preliminary data.</text>
</comment>
<dbReference type="STRING" id="1306406.J116_014910"/>
<proteinExistence type="predicted"/>
<evidence type="ECO:0000313" key="2">
    <source>
        <dbReference type="EMBL" id="OEJ95577.1"/>
    </source>
</evidence>
<protein>
    <submittedName>
        <fullName evidence="2">Uncharacterized protein</fullName>
    </submittedName>
</protein>
<dbReference type="Proteomes" id="UP000095329">
    <property type="component" value="Unassembled WGS sequence"/>
</dbReference>
<keyword evidence="1" id="KW-0472">Membrane</keyword>